<dbReference type="InterPro" id="IPR001206">
    <property type="entry name" value="Diacylglycerol_kinase_cat_dom"/>
</dbReference>
<dbReference type="GO" id="GO:0005524">
    <property type="term" value="F:ATP binding"/>
    <property type="evidence" value="ECO:0007669"/>
    <property type="project" value="UniProtKB-KW"/>
</dbReference>
<evidence type="ECO:0000256" key="3">
    <source>
        <dbReference type="ARBA" id="ARBA00022679"/>
    </source>
</evidence>
<dbReference type="SMART" id="SM00109">
    <property type="entry name" value="C1"/>
    <property type="match status" value="2"/>
</dbReference>
<dbReference type="GO" id="GO:0046486">
    <property type="term" value="P:glycerolipid metabolic process"/>
    <property type="evidence" value="ECO:0007669"/>
    <property type="project" value="UniProtKB-UniPathway"/>
</dbReference>
<keyword evidence="7" id="KW-0863">Zinc-finger</keyword>
<dbReference type="UniPathway" id="UPA00230"/>
<feature type="transmembrane region" description="Helical" evidence="16">
    <location>
        <begin position="18"/>
        <end position="38"/>
    </location>
</feature>
<keyword evidence="6 14" id="KW-0547">Nucleotide-binding</keyword>
<dbReference type="GeneTree" id="ENSGT00940000158604"/>
<dbReference type="Pfam" id="PF00781">
    <property type="entry name" value="DAGK_cat"/>
    <property type="match status" value="1"/>
</dbReference>
<dbReference type="InterPro" id="IPR017438">
    <property type="entry name" value="ATP-NAD_kinase_N"/>
</dbReference>
<feature type="domain" description="Phorbol-ester/DAG-type" evidence="17">
    <location>
        <begin position="55"/>
        <end position="104"/>
    </location>
</feature>
<evidence type="ECO:0000256" key="13">
    <source>
        <dbReference type="ARBA" id="ARBA00060536"/>
    </source>
</evidence>
<keyword evidence="11" id="KW-0443">Lipid metabolism</keyword>
<keyword evidence="20" id="KW-1185">Reference proteome</keyword>
<keyword evidence="10 14" id="KW-0067">ATP-binding</keyword>
<evidence type="ECO:0000256" key="4">
    <source>
        <dbReference type="ARBA" id="ARBA00022723"/>
    </source>
</evidence>
<evidence type="ECO:0000256" key="2">
    <source>
        <dbReference type="ARBA" id="ARBA00009280"/>
    </source>
</evidence>
<evidence type="ECO:0000259" key="17">
    <source>
        <dbReference type="PROSITE" id="PS50081"/>
    </source>
</evidence>
<dbReference type="GO" id="GO:0004143">
    <property type="term" value="F:ATP-dependent diacylglycerol kinase activity"/>
    <property type="evidence" value="ECO:0007669"/>
    <property type="project" value="UniProtKB-EC"/>
</dbReference>
<feature type="domain" description="DAGKc" evidence="18">
    <location>
        <begin position="209"/>
        <end position="294"/>
    </location>
</feature>
<dbReference type="CDD" id="cd20801">
    <property type="entry name" value="C1_DGKepsilon_typeIII_rpt1"/>
    <property type="match status" value="1"/>
</dbReference>
<evidence type="ECO:0000256" key="10">
    <source>
        <dbReference type="ARBA" id="ARBA00022840"/>
    </source>
</evidence>
<dbReference type="Gene3D" id="2.60.200.40">
    <property type="match status" value="1"/>
</dbReference>
<evidence type="ECO:0000256" key="16">
    <source>
        <dbReference type="SAM" id="Phobius"/>
    </source>
</evidence>
<reference evidence="19" key="1">
    <citation type="submission" date="2020-07" db="EMBL/GenBank/DDBJ databases">
        <title>A long reads based de novo assembly of the rainbow trout Arlee double haploid line genome.</title>
        <authorList>
            <person name="Gao G."/>
            <person name="Palti Y."/>
        </authorList>
    </citation>
    <scope>NUCLEOTIDE SEQUENCE [LARGE SCALE GENOMIC DNA]</scope>
</reference>
<dbReference type="SUPFAM" id="SSF57889">
    <property type="entry name" value="Cysteine-rich domain"/>
    <property type="match status" value="1"/>
</dbReference>
<evidence type="ECO:0000256" key="1">
    <source>
        <dbReference type="ARBA" id="ARBA00005175"/>
    </source>
</evidence>
<dbReference type="SUPFAM" id="SSF111331">
    <property type="entry name" value="NAD kinase/diacylglycerol kinase-like"/>
    <property type="match status" value="1"/>
</dbReference>
<keyword evidence="8 14" id="KW-0418">Kinase</keyword>
<evidence type="ECO:0000256" key="5">
    <source>
        <dbReference type="ARBA" id="ARBA00022737"/>
    </source>
</evidence>
<dbReference type="PANTHER" id="PTHR11255">
    <property type="entry name" value="DIACYLGLYCEROL KINASE"/>
    <property type="match status" value="1"/>
</dbReference>
<evidence type="ECO:0000256" key="9">
    <source>
        <dbReference type="ARBA" id="ARBA00022833"/>
    </source>
</evidence>
<keyword evidence="5" id="KW-0677">Repeat</keyword>
<dbReference type="GO" id="GO:0016020">
    <property type="term" value="C:membrane"/>
    <property type="evidence" value="ECO:0007669"/>
    <property type="project" value="TreeGrafter"/>
</dbReference>
<evidence type="ECO:0000313" key="20">
    <source>
        <dbReference type="Proteomes" id="UP000694395"/>
    </source>
</evidence>
<dbReference type="CDD" id="cd20853">
    <property type="entry name" value="C1_DGKepsilon_typeIII_rpt2"/>
    <property type="match status" value="1"/>
</dbReference>
<dbReference type="Ensembl" id="ENSOMYT00000034006.2">
    <property type="protein sequence ID" value="ENSOMYP00000031182.2"/>
    <property type="gene ID" value="ENSOMYG00000014491.2"/>
</dbReference>
<dbReference type="PROSITE" id="PS50146">
    <property type="entry name" value="DAGK"/>
    <property type="match status" value="1"/>
</dbReference>
<keyword evidence="4" id="KW-0479">Metal-binding</keyword>
<keyword evidence="16" id="KW-0812">Transmembrane</keyword>
<evidence type="ECO:0000259" key="18">
    <source>
        <dbReference type="PROSITE" id="PS50146"/>
    </source>
</evidence>
<dbReference type="AlphaFoldDB" id="A0A8C7Q598"/>
<dbReference type="PROSITE" id="PS00479">
    <property type="entry name" value="ZF_DAG_PE_1"/>
    <property type="match status" value="1"/>
</dbReference>
<evidence type="ECO:0000256" key="14">
    <source>
        <dbReference type="RuleBase" id="RU361128"/>
    </source>
</evidence>
<dbReference type="FunFam" id="3.30.60.20:FF:000002">
    <property type="entry name" value="Diacylglycerol kinase"/>
    <property type="match status" value="1"/>
</dbReference>
<dbReference type="SMART" id="SM00045">
    <property type="entry name" value="DAGKa"/>
    <property type="match status" value="1"/>
</dbReference>
<dbReference type="InterPro" id="IPR000756">
    <property type="entry name" value="Diacylglycerol_kin_accessory"/>
</dbReference>
<accession>A0A8C7Q598</accession>
<keyword evidence="16" id="KW-0472">Membrane</keyword>
<dbReference type="PROSITE" id="PS50081">
    <property type="entry name" value="ZF_DAG_PE_2"/>
    <property type="match status" value="2"/>
</dbReference>
<dbReference type="Gene3D" id="3.30.60.20">
    <property type="match status" value="1"/>
</dbReference>
<dbReference type="Proteomes" id="UP000694395">
    <property type="component" value="Chromosome 17"/>
</dbReference>
<evidence type="ECO:0000256" key="7">
    <source>
        <dbReference type="ARBA" id="ARBA00022771"/>
    </source>
</evidence>
<dbReference type="SMART" id="SM00046">
    <property type="entry name" value="DAGKc"/>
    <property type="match status" value="1"/>
</dbReference>
<feature type="region of interest" description="Disordered" evidence="15">
    <location>
        <begin position="503"/>
        <end position="536"/>
    </location>
</feature>
<protein>
    <recommendedName>
        <fullName evidence="14">Diacylglycerol kinase</fullName>
        <shortName evidence="14">DAG kinase</shortName>
        <ecNumber evidence="14">2.7.1.107</ecNumber>
    </recommendedName>
</protein>
<feature type="domain" description="Phorbol-ester/DAG-type" evidence="17">
    <location>
        <begin position="118"/>
        <end position="171"/>
    </location>
</feature>
<comment type="catalytic activity">
    <reaction evidence="12">
        <text>1,2-di-(9Z-octadecenoyl)-sn-glycerol + ATP = 1,2-di-(9Z-octadecenoyl)-sn-glycero-3-phosphate + ADP + H(+)</text>
        <dbReference type="Rhea" id="RHEA:40327"/>
        <dbReference type="ChEBI" id="CHEBI:15378"/>
        <dbReference type="ChEBI" id="CHEBI:30616"/>
        <dbReference type="ChEBI" id="CHEBI:52333"/>
        <dbReference type="ChEBI" id="CHEBI:74546"/>
        <dbReference type="ChEBI" id="CHEBI:456216"/>
    </reaction>
    <physiologicalReaction direction="left-to-right" evidence="12">
        <dbReference type="Rhea" id="RHEA:40328"/>
    </physiologicalReaction>
</comment>
<comment type="catalytic activity">
    <reaction evidence="14">
        <text>a 1,2-diacyl-sn-glycerol + ATP = a 1,2-diacyl-sn-glycero-3-phosphate + ADP + H(+)</text>
        <dbReference type="Rhea" id="RHEA:10272"/>
        <dbReference type="ChEBI" id="CHEBI:15378"/>
        <dbReference type="ChEBI" id="CHEBI:17815"/>
        <dbReference type="ChEBI" id="CHEBI:30616"/>
        <dbReference type="ChEBI" id="CHEBI:58608"/>
        <dbReference type="ChEBI" id="CHEBI:456216"/>
        <dbReference type="EC" id="2.7.1.107"/>
    </reaction>
</comment>
<organism evidence="19 20">
    <name type="scientific">Oncorhynchus mykiss</name>
    <name type="common">Rainbow trout</name>
    <name type="synonym">Salmo gairdneri</name>
    <dbReference type="NCBI Taxonomy" id="8022"/>
    <lineage>
        <taxon>Eukaryota</taxon>
        <taxon>Metazoa</taxon>
        <taxon>Chordata</taxon>
        <taxon>Craniata</taxon>
        <taxon>Vertebrata</taxon>
        <taxon>Euteleostomi</taxon>
        <taxon>Actinopterygii</taxon>
        <taxon>Neopterygii</taxon>
        <taxon>Teleostei</taxon>
        <taxon>Protacanthopterygii</taxon>
        <taxon>Salmoniformes</taxon>
        <taxon>Salmonidae</taxon>
        <taxon>Salmoninae</taxon>
        <taxon>Oncorhynchus</taxon>
    </lineage>
</organism>
<comment type="pathway">
    <text evidence="1">Lipid metabolism; glycerolipid metabolism.</text>
</comment>
<dbReference type="InterPro" id="IPR037607">
    <property type="entry name" value="DGK"/>
</dbReference>
<dbReference type="GO" id="GO:0008270">
    <property type="term" value="F:zinc ion binding"/>
    <property type="evidence" value="ECO:0007669"/>
    <property type="project" value="UniProtKB-KW"/>
</dbReference>
<name>A0A8C7Q598_ONCMY</name>
<keyword evidence="3 14" id="KW-0808">Transferase</keyword>
<dbReference type="InterPro" id="IPR016064">
    <property type="entry name" value="NAD/diacylglycerol_kinase_sf"/>
</dbReference>
<evidence type="ECO:0000313" key="19">
    <source>
        <dbReference type="Ensembl" id="ENSOMYP00000031182.2"/>
    </source>
</evidence>
<dbReference type="GO" id="GO:0007200">
    <property type="term" value="P:phospholipase C-activating G protein-coupled receptor signaling pathway"/>
    <property type="evidence" value="ECO:0007669"/>
    <property type="project" value="InterPro"/>
</dbReference>
<reference evidence="19" key="3">
    <citation type="submission" date="2025-09" db="UniProtKB">
        <authorList>
            <consortium name="Ensembl"/>
        </authorList>
    </citation>
    <scope>IDENTIFICATION</scope>
</reference>
<dbReference type="FunFam" id="2.60.200.40:FF:000005">
    <property type="entry name" value="Diacylglycerol kinase"/>
    <property type="match status" value="1"/>
</dbReference>
<evidence type="ECO:0000256" key="12">
    <source>
        <dbReference type="ARBA" id="ARBA00023371"/>
    </source>
</evidence>
<comment type="pathway">
    <text evidence="13">Glycerolipid metabolism.</text>
</comment>
<dbReference type="EC" id="2.7.1.107" evidence="14"/>
<dbReference type="Pfam" id="PF00609">
    <property type="entry name" value="DAGK_acc"/>
    <property type="match status" value="1"/>
</dbReference>
<sequence length="536" mass="59793">MEGDEGNRDQSSREEWTLLFWTSLAVVVPVIITLWCSVQRSKRKIHMKDFFRKSKHGWHCTDLFNKPTYCCVCQQHILQGAFCDCCGVCADETCLRRADRSLVCKEIMAPSQADGTLEHRWVRGNVPLCSVCVVCKEQCGNQPKLCDFRCVWCQTMVHDDCKASLSDGERCELGEFRSLIIPPHYLHHVNKLRRRHPDEYSKLASACGSSWTPVLVLANTRSGNNMGEALLGEFRTILNPVQVFDLSELPPSKALQLCTLLPPGSVRVLVCGGDGTVGWVLDAIDTMKLKVKLSYVIDLFTVYTLDLLTKGPPNSCVCYSHQVLSMNNYFSVGPDALMALNFHTHREKTPSFFSSRIINKAVYFMYGTKDCLVQECKDLDKRIELELDGERVALPSLEGIIVCNIGYWGGGCRLWEGMGDEPYPPTRLDDGLLEVVGVFGSFHCAQIQVKMANPVRLGQAHTVRLVLKTSRMPMQVDGEPWAQGPCTITITHKTQAFMLYHSAEQTDDDDESSTSEAESSAPHDSPKPAGPASARA</sequence>
<keyword evidence="9" id="KW-0862">Zinc</keyword>
<evidence type="ECO:0000256" key="6">
    <source>
        <dbReference type="ARBA" id="ARBA00022741"/>
    </source>
</evidence>
<evidence type="ECO:0000256" key="11">
    <source>
        <dbReference type="ARBA" id="ARBA00023098"/>
    </source>
</evidence>
<reference evidence="19" key="2">
    <citation type="submission" date="2025-08" db="UniProtKB">
        <authorList>
            <consortium name="Ensembl"/>
        </authorList>
    </citation>
    <scope>IDENTIFICATION</scope>
</reference>
<comment type="similarity">
    <text evidence="2 14">Belongs to the eukaryotic diacylglycerol kinase family.</text>
</comment>
<dbReference type="InterPro" id="IPR046349">
    <property type="entry name" value="C1-like_sf"/>
</dbReference>
<evidence type="ECO:0000256" key="8">
    <source>
        <dbReference type="ARBA" id="ARBA00022777"/>
    </source>
</evidence>
<keyword evidence="16" id="KW-1133">Transmembrane helix</keyword>
<dbReference type="Gene3D" id="3.40.50.10330">
    <property type="entry name" value="Probable inorganic polyphosphate/atp-NAD kinase, domain 1"/>
    <property type="match status" value="1"/>
</dbReference>
<dbReference type="PANTHER" id="PTHR11255:SF118">
    <property type="entry name" value="DIACYLGLYCEROL KINASE EPSILON"/>
    <property type="match status" value="1"/>
</dbReference>
<dbReference type="InterPro" id="IPR002219">
    <property type="entry name" value="PKC_DAG/PE"/>
</dbReference>
<evidence type="ECO:0000256" key="15">
    <source>
        <dbReference type="SAM" id="MobiDB-lite"/>
    </source>
</evidence>
<proteinExistence type="inferred from homology"/>